<feature type="compositionally biased region" description="Low complexity" evidence="1">
    <location>
        <begin position="289"/>
        <end position="302"/>
    </location>
</feature>
<feature type="region of interest" description="Disordered" evidence="1">
    <location>
        <begin position="74"/>
        <end position="202"/>
    </location>
</feature>
<dbReference type="AlphaFoldDB" id="A0A3R7PKI2"/>
<sequence length="371" mass="40331">MVDDLLEYTGDEEDPFAFERYVDIWRDSPRSQAASQGYPQPSGPATPPAGSSFSRLTPQMGINALKMIPEAKIFKGADSRRADDTSLRPISAKQEGGSQSPKGHLLDLHLVRKHRKSPTGPQVGNDAKAGDSPCVSPRQNKEVGSQSPKGILVDLHMARKHRRTPSGGPAGFDLHYSKSGDSPNLSFRAGGSNKQESGSMSPKAHFLDLHLGRKHKRTPSGGQSTLESHLHKPGESPCLSSESSPRDHSPSSEKKLIVFLKSHNPFTALQNLSPSHSHRPRTQHAVTTDGDGSLDSSDPSSPCHSVDVRYPGHTRHSSDSGRRFSALQHQSAPSTPSKVLNRYSADLSGRTIRPRSIVVDGHMMEEGYWDI</sequence>
<reference evidence="2 3" key="2">
    <citation type="submission" date="2019-01" db="EMBL/GenBank/DDBJ databases">
        <title>The decoding of complex shrimp genome reveals the adaptation for benthos swimmer, frequently molting mechanism and breeding impact on genome.</title>
        <authorList>
            <person name="Sun Y."/>
            <person name="Gao Y."/>
            <person name="Yu Y."/>
        </authorList>
    </citation>
    <scope>NUCLEOTIDE SEQUENCE [LARGE SCALE GENOMIC DNA]</scope>
    <source>
        <tissue evidence="2">Muscle</tissue>
    </source>
</reference>
<feature type="region of interest" description="Disordered" evidence="1">
    <location>
        <begin position="29"/>
        <end position="58"/>
    </location>
</feature>
<evidence type="ECO:0000313" key="3">
    <source>
        <dbReference type="Proteomes" id="UP000283509"/>
    </source>
</evidence>
<reference evidence="2 3" key="1">
    <citation type="submission" date="2018-04" db="EMBL/GenBank/DDBJ databases">
        <authorList>
            <person name="Zhang X."/>
            <person name="Yuan J."/>
            <person name="Li F."/>
            <person name="Xiang J."/>
        </authorList>
    </citation>
    <scope>NUCLEOTIDE SEQUENCE [LARGE SCALE GENOMIC DNA]</scope>
    <source>
        <tissue evidence="2">Muscle</tissue>
    </source>
</reference>
<evidence type="ECO:0000313" key="2">
    <source>
        <dbReference type="EMBL" id="ROT69513.1"/>
    </source>
</evidence>
<gene>
    <name evidence="2" type="ORF">C7M84_012280</name>
</gene>
<name>A0A3R7PKI2_PENVA</name>
<feature type="compositionally biased region" description="Polar residues" evidence="1">
    <location>
        <begin position="327"/>
        <end position="338"/>
    </location>
</feature>
<comment type="caution">
    <text evidence="2">The sequence shown here is derived from an EMBL/GenBank/DDBJ whole genome shotgun (WGS) entry which is preliminary data.</text>
</comment>
<organism evidence="2 3">
    <name type="scientific">Penaeus vannamei</name>
    <name type="common">Whiteleg shrimp</name>
    <name type="synonym">Litopenaeus vannamei</name>
    <dbReference type="NCBI Taxonomy" id="6689"/>
    <lineage>
        <taxon>Eukaryota</taxon>
        <taxon>Metazoa</taxon>
        <taxon>Ecdysozoa</taxon>
        <taxon>Arthropoda</taxon>
        <taxon>Crustacea</taxon>
        <taxon>Multicrustacea</taxon>
        <taxon>Malacostraca</taxon>
        <taxon>Eumalacostraca</taxon>
        <taxon>Eucarida</taxon>
        <taxon>Decapoda</taxon>
        <taxon>Dendrobranchiata</taxon>
        <taxon>Penaeoidea</taxon>
        <taxon>Penaeidae</taxon>
        <taxon>Penaeus</taxon>
    </lineage>
</organism>
<dbReference type="Proteomes" id="UP000283509">
    <property type="component" value="Unassembled WGS sequence"/>
</dbReference>
<feature type="region of interest" description="Disordered" evidence="1">
    <location>
        <begin position="214"/>
        <end position="252"/>
    </location>
</feature>
<keyword evidence="3" id="KW-1185">Reference proteome</keyword>
<dbReference type="EMBL" id="QCYY01002557">
    <property type="protein sequence ID" value="ROT69513.1"/>
    <property type="molecule type" value="Genomic_DNA"/>
</dbReference>
<evidence type="ECO:0000256" key="1">
    <source>
        <dbReference type="SAM" id="MobiDB-lite"/>
    </source>
</evidence>
<feature type="compositionally biased region" description="Polar residues" evidence="1">
    <location>
        <begin position="30"/>
        <end position="39"/>
    </location>
</feature>
<protein>
    <submittedName>
        <fullName evidence="2">Uncharacterized protein</fullName>
    </submittedName>
</protein>
<accession>A0A3R7PKI2</accession>
<feature type="compositionally biased region" description="Basic and acidic residues" evidence="1">
    <location>
        <begin position="74"/>
        <end position="86"/>
    </location>
</feature>
<proteinExistence type="predicted"/>
<feature type="region of interest" description="Disordered" evidence="1">
    <location>
        <begin position="268"/>
        <end position="339"/>
    </location>
</feature>